<name>A0ABN4B748_LIBAS</name>
<keyword evidence="3" id="KW-1185">Reference proteome</keyword>
<reference evidence="2 3" key="1">
    <citation type="journal article" date="2013" name="Genome Announc.">
        <title>Complete Genome Sequence of a Chinese Strain of 'Candidatus Liberibacter asiaticus'.</title>
        <authorList>
            <person name="Lin H."/>
            <person name="Han C.S."/>
            <person name="Liu B."/>
            <person name="Lou B."/>
            <person name="Bai X."/>
            <person name="Deng C."/>
            <person name="Civerolo E.L."/>
            <person name="Gupta G."/>
        </authorList>
    </citation>
    <scope>NUCLEOTIDE SEQUENCE [LARGE SCALE GENOMIC DNA]</scope>
    <source>
        <strain evidence="3">gxpsy</strain>
    </source>
</reference>
<sequence length="90" mass="10406">MIKGFDEVEKAEKVEQVRRYKSVFATFEGRWVLLDIMREGGLLATELSNDPIALARREGKRTIALYITDLIALEAEELISAYRELEQMEQ</sequence>
<evidence type="ECO:0000313" key="2">
    <source>
        <dbReference type="EMBL" id="AGH17450.1"/>
    </source>
</evidence>
<dbReference type="EMBL" id="CP004005">
    <property type="protein sequence ID" value="AGH17450.1"/>
    <property type="molecule type" value="Genomic_DNA"/>
</dbReference>
<gene>
    <name evidence="2" type="ORF">WSI_05465</name>
</gene>
<dbReference type="Proteomes" id="UP000011820">
    <property type="component" value="Chromosome"/>
</dbReference>
<evidence type="ECO:0000313" key="3">
    <source>
        <dbReference type="Proteomes" id="UP000011820"/>
    </source>
</evidence>
<proteinExistence type="predicted"/>
<organism evidence="2 3">
    <name type="scientific">Candidatus Liberibacter asiaticus str. gxpsy</name>
    <dbReference type="NCBI Taxonomy" id="1174529"/>
    <lineage>
        <taxon>Bacteria</taxon>
        <taxon>Pseudomonadati</taxon>
        <taxon>Pseudomonadota</taxon>
        <taxon>Alphaproteobacteria</taxon>
        <taxon>Hyphomicrobiales</taxon>
        <taxon>Rhizobiaceae</taxon>
        <taxon>Liberibacter</taxon>
    </lineage>
</organism>
<protein>
    <recommendedName>
        <fullName evidence="1">Bbp19-like phage domain-containing protein</fullName>
    </recommendedName>
</protein>
<feature type="domain" description="Bbp19-like phage" evidence="1">
    <location>
        <begin position="20"/>
        <end position="72"/>
    </location>
</feature>
<evidence type="ECO:0000259" key="1">
    <source>
        <dbReference type="Pfam" id="PF25181"/>
    </source>
</evidence>
<dbReference type="InterPro" id="IPR057447">
    <property type="entry name" value="Bbp19-like_phage"/>
</dbReference>
<accession>A0ABN4B748</accession>
<dbReference type="Pfam" id="PF25181">
    <property type="entry name" value="Phage_Bbp19"/>
    <property type="match status" value="1"/>
</dbReference>
<dbReference type="RefSeq" id="WP_015453045.1">
    <property type="nucleotide sequence ID" value="NC_020549.1"/>
</dbReference>
<dbReference type="GeneID" id="93077423"/>